<evidence type="ECO:0000256" key="1">
    <source>
        <dbReference type="ARBA" id="ARBA00004496"/>
    </source>
</evidence>
<accession>A0A1W1E975</accession>
<evidence type="ECO:0000256" key="7">
    <source>
        <dbReference type="ARBA" id="ARBA00022691"/>
    </source>
</evidence>
<evidence type="ECO:0000313" key="8">
    <source>
        <dbReference type="EMBL" id="SFV90525.1"/>
    </source>
</evidence>
<evidence type="ECO:0000256" key="5">
    <source>
        <dbReference type="ARBA" id="ARBA00022603"/>
    </source>
</evidence>
<reference evidence="8" key="1">
    <citation type="submission" date="2016-10" db="EMBL/GenBank/DDBJ databases">
        <authorList>
            <person name="de Groot N.N."/>
        </authorList>
    </citation>
    <scope>NUCLEOTIDE SEQUENCE</scope>
</reference>
<dbReference type="Pfam" id="PF01135">
    <property type="entry name" value="PCMT"/>
    <property type="match status" value="1"/>
</dbReference>
<comment type="similarity">
    <text evidence="2">Belongs to the methyltransferase superfamily. L-isoaspartyl/D-aspartyl protein methyltransferase family.</text>
</comment>
<dbReference type="InterPro" id="IPR000682">
    <property type="entry name" value="PCMT"/>
</dbReference>
<keyword evidence="5 8" id="KW-0489">Methyltransferase</keyword>
<keyword evidence="4" id="KW-0963">Cytoplasm</keyword>
<gene>
    <name evidence="8" type="ORF">MNB_SV-4-850</name>
</gene>
<keyword evidence="7" id="KW-0949">S-adenosyl-L-methionine</keyword>
<dbReference type="FunFam" id="3.40.50.150:FF:000010">
    <property type="entry name" value="Protein-L-isoaspartate O-methyltransferase"/>
    <property type="match status" value="1"/>
</dbReference>
<dbReference type="InterPro" id="IPR029063">
    <property type="entry name" value="SAM-dependent_MTases_sf"/>
</dbReference>
<dbReference type="NCBIfam" id="TIGR00080">
    <property type="entry name" value="pimt"/>
    <property type="match status" value="1"/>
</dbReference>
<dbReference type="PROSITE" id="PS01279">
    <property type="entry name" value="PCMT"/>
    <property type="match status" value="1"/>
</dbReference>
<evidence type="ECO:0000256" key="2">
    <source>
        <dbReference type="ARBA" id="ARBA00005369"/>
    </source>
</evidence>
<dbReference type="PANTHER" id="PTHR11579:SF0">
    <property type="entry name" value="PROTEIN-L-ISOASPARTATE(D-ASPARTATE) O-METHYLTRANSFERASE"/>
    <property type="match status" value="1"/>
</dbReference>
<dbReference type="EC" id="2.1.1.77" evidence="3"/>
<sequence length="211" mass="24164">MIKARNRQNLVAEIEQHFPLDPHVKAAFLEVDREAFVPNEFKHLSYKLDALPLAASQWISSPLTVAKMTQHLELKGVDSVLEIGCGSGYQAAILSKICRRVFTVERIDELLKEAKRRFSMLEMHNIFTRFDDGQRGWKQYAPFERILFSATAKAVPEVLFEQLKEGGILLAPIEQSENYHILTRFYKKNGRITSEAIEQCLFVPVLDGTQK</sequence>
<name>A0A1W1E975_9ZZZZ</name>
<comment type="subcellular location">
    <subcellularLocation>
        <location evidence="1">Cytoplasm</location>
    </subcellularLocation>
</comment>
<keyword evidence="6 8" id="KW-0808">Transferase</keyword>
<protein>
    <recommendedName>
        <fullName evidence="3">protein-L-isoaspartate(D-aspartate) O-methyltransferase</fullName>
        <ecNumber evidence="3">2.1.1.77</ecNumber>
    </recommendedName>
</protein>
<dbReference type="Gene3D" id="3.40.50.150">
    <property type="entry name" value="Vaccinia Virus protein VP39"/>
    <property type="match status" value="1"/>
</dbReference>
<evidence type="ECO:0000256" key="6">
    <source>
        <dbReference type="ARBA" id="ARBA00022679"/>
    </source>
</evidence>
<dbReference type="PANTHER" id="PTHR11579">
    <property type="entry name" value="PROTEIN-L-ISOASPARTATE O-METHYLTRANSFERASE"/>
    <property type="match status" value="1"/>
</dbReference>
<proteinExistence type="inferred from homology"/>
<dbReference type="NCBIfam" id="NF001453">
    <property type="entry name" value="PRK00312.1"/>
    <property type="match status" value="1"/>
</dbReference>
<organism evidence="8">
    <name type="scientific">hydrothermal vent metagenome</name>
    <dbReference type="NCBI Taxonomy" id="652676"/>
    <lineage>
        <taxon>unclassified sequences</taxon>
        <taxon>metagenomes</taxon>
        <taxon>ecological metagenomes</taxon>
    </lineage>
</organism>
<evidence type="ECO:0000256" key="3">
    <source>
        <dbReference type="ARBA" id="ARBA00011890"/>
    </source>
</evidence>
<dbReference type="GO" id="GO:0004719">
    <property type="term" value="F:protein-L-isoaspartate (D-aspartate) O-methyltransferase activity"/>
    <property type="evidence" value="ECO:0007669"/>
    <property type="project" value="UniProtKB-EC"/>
</dbReference>
<dbReference type="SUPFAM" id="SSF53335">
    <property type="entry name" value="S-adenosyl-L-methionine-dependent methyltransferases"/>
    <property type="match status" value="1"/>
</dbReference>
<dbReference type="AlphaFoldDB" id="A0A1W1E975"/>
<dbReference type="CDD" id="cd02440">
    <property type="entry name" value="AdoMet_MTases"/>
    <property type="match status" value="1"/>
</dbReference>
<dbReference type="GO" id="GO:0032259">
    <property type="term" value="P:methylation"/>
    <property type="evidence" value="ECO:0007669"/>
    <property type="project" value="UniProtKB-KW"/>
</dbReference>
<dbReference type="GO" id="GO:0005737">
    <property type="term" value="C:cytoplasm"/>
    <property type="evidence" value="ECO:0007669"/>
    <property type="project" value="UniProtKB-SubCell"/>
</dbReference>
<dbReference type="EMBL" id="FPIB01000017">
    <property type="protein sequence ID" value="SFV90525.1"/>
    <property type="molecule type" value="Genomic_DNA"/>
</dbReference>
<evidence type="ECO:0000256" key="4">
    <source>
        <dbReference type="ARBA" id="ARBA00022490"/>
    </source>
</evidence>